<feature type="non-terminal residue" evidence="1">
    <location>
        <position position="1"/>
    </location>
</feature>
<keyword evidence="2" id="KW-1185">Reference proteome</keyword>
<protein>
    <submittedName>
        <fullName evidence="1">Uncharacterized protein</fullName>
    </submittedName>
</protein>
<proteinExistence type="predicted"/>
<feature type="non-terminal residue" evidence="1">
    <location>
        <position position="158"/>
    </location>
</feature>
<gene>
    <name evidence="1" type="ORF">AFUS01_LOCUS28811</name>
</gene>
<comment type="caution">
    <text evidence="1">The sequence shown here is derived from an EMBL/GenBank/DDBJ whole genome shotgun (WGS) entry which is preliminary data.</text>
</comment>
<dbReference type="EMBL" id="CAJVCH010417396">
    <property type="protein sequence ID" value="CAG7818298.1"/>
    <property type="molecule type" value="Genomic_DNA"/>
</dbReference>
<organism evidence="1 2">
    <name type="scientific">Allacma fusca</name>
    <dbReference type="NCBI Taxonomy" id="39272"/>
    <lineage>
        <taxon>Eukaryota</taxon>
        <taxon>Metazoa</taxon>
        <taxon>Ecdysozoa</taxon>
        <taxon>Arthropoda</taxon>
        <taxon>Hexapoda</taxon>
        <taxon>Collembola</taxon>
        <taxon>Symphypleona</taxon>
        <taxon>Sminthuridae</taxon>
        <taxon>Allacma</taxon>
    </lineage>
</organism>
<sequence>TGFTDITNFADHPGKSIPQNLSPQEIADGFESYDMVNNTEASSLEYGNENLVIPKPVSLGVNGLPAKLLSFISRFKLSNVASNALLKMLRSSDAEEIRKLPTSLAKLDTNVFSECPEFVLRWICSNCSQNLSIKTVPNVTTNQRVSCCGIEYTTNDSH</sequence>
<evidence type="ECO:0000313" key="2">
    <source>
        <dbReference type="Proteomes" id="UP000708208"/>
    </source>
</evidence>
<reference evidence="1" key="1">
    <citation type="submission" date="2021-06" db="EMBL/GenBank/DDBJ databases">
        <authorList>
            <person name="Hodson N. C."/>
            <person name="Mongue J. A."/>
            <person name="Jaron S. K."/>
        </authorList>
    </citation>
    <scope>NUCLEOTIDE SEQUENCE</scope>
</reference>
<dbReference type="Proteomes" id="UP000708208">
    <property type="component" value="Unassembled WGS sequence"/>
</dbReference>
<name>A0A8J2L9G0_9HEXA</name>
<accession>A0A8J2L9G0</accession>
<evidence type="ECO:0000313" key="1">
    <source>
        <dbReference type="EMBL" id="CAG7818298.1"/>
    </source>
</evidence>
<dbReference type="AlphaFoldDB" id="A0A8J2L9G0"/>